<dbReference type="Gene3D" id="3.30.200.20">
    <property type="entry name" value="Phosphorylase Kinase, domain 1"/>
    <property type="match status" value="1"/>
</dbReference>
<keyword evidence="7" id="KW-1185">Reference proteome</keyword>
<dbReference type="Pfam" id="PF07714">
    <property type="entry name" value="PK_Tyr_Ser-Thr"/>
    <property type="match status" value="1"/>
</dbReference>
<keyword evidence="1" id="KW-0808">Transferase</keyword>
<dbReference type="InterPro" id="IPR052059">
    <property type="entry name" value="CR_Ser/Thr_kinase"/>
</dbReference>
<reference evidence="6 7" key="1">
    <citation type="journal article" date="2023" name="Int. J. Mol. Sci.">
        <title>De Novo Assembly and Annotation of 11 Diverse Shrub Willow (Salix) Genomes Reveals Novel Gene Organization in Sex-Linked Regions.</title>
        <authorList>
            <person name="Hyden B."/>
            <person name="Feng K."/>
            <person name="Yates T.B."/>
            <person name="Jawdy S."/>
            <person name="Cereghino C."/>
            <person name="Smart L.B."/>
            <person name="Muchero W."/>
        </authorList>
    </citation>
    <scope>NUCLEOTIDE SEQUENCE [LARGE SCALE GENOMIC DNA]</scope>
    <source>
        <tissue evidence="6">Shoot tip</tissue>
    </source>
</reference>
<comment type="caution">
    <text evidence="6">The sequence shown here is derived from an EMBL/GenBank/DDBJ whole genome shotgun (WGS) entry which is preliminary data.</text>
</comment>
<dbReference type="SUPFAM" id="SSF56112">
    <property type="entry name" value="Protein kinase-like (PK-like)"/>
    <property type="match status" value="1"/>
</dbReference>
<accession>A0AAD6L0A6</accession>
<evidence type="ECO:0000313" key="6">
    <source>
        <dbReference type="EMBL" id="KAJ6432846.1"/>
    </source>
</evidence>
<dbReference type="PANTHER" id="PTHR47973">
    <property type="entry name" value="CYSTEINE-RICH RECEPTOR-LIKE PROTEIN KINASE 3"/>
    <property type="match status" value="1"/>
</dbReference>
<evidence type="ECO:0000313" key="7">
    <source>
        <dbReference type="Proteomes" id="UP001162972"/>
    </source>
</evidence>
<feature type="domain" description="Serine-threonine/tyrosine-protein kinase catalytic" evidence="5">
    <location>
        <begin position="6"/>
        <end position="71"/>
    </location>
</feature>
<organism evidence="6 7">
    <name type="scientific">Salix udensis</name>
    <dbReference type="NCBI Taxonomy" id="889485"/>
    <lineage>
        <taxon>Eukaryota</taxon>
        <taxon>Viridiplantae</taxon>
        <taxon>Streptophyta</taxon>
        <taxon>Embryophyta</taxon>
        <taxon>Tracheophyta</taxon>
        <taxon>Spermatophyta</taxon>
        <taxon>Magnoliopsida</taxon>
        <taxon>eudicotyledons</taxon>
        <taxon>Gunneridae</taxon>
        <taxon>Pentapetalae</taxon>
        <taxon>rosids</taxon>
        <taxon>fabids</taxon>
        <taxon>Malpighiales</taxon>
        <taxon>Salicaceae</taxon>
        <taxon>Saliceae</taxon>
        <taxon>Salix</taxon>
    </lineage>
</organism>
<dbReference type="AlphaFoldDB" id="A0AAD6L0A6"/>
<keyword evidence="4" id="KW-0067">ATP-binding</keyword>
<keyword evidence="2" id="KW-0547">Nucleotide-binding</keyword>
<dbReference type="InterPro" id="IPR011009">
    <property type="entry name" value="Kinase-like_dom_sf"/>
</dbReference>
<evidence type="ECO:0000256" key="2">
    <source>
        <dbReference type="ARBA" id="ARBA00022741"/>
    </source>
</evidence>
<proteinExistence type="predicted"/>
<evidence type="ECO:0000256" key="4">
    <source>
        <dbReference type="ARBA" id="ARBA00022840"/>
    </source>
</evidence>
<name>A0AAD6L0A6_9ROSI</name>
<dbReference type="GO" id="GO:0005524">
    <property type="term" value="F:ATP binding"/>
    <property type="evidence" value="ECO:0007669"/>
    <property type="project" value="UniProtKB-KW"/>
</dbReference>
<sequence>MLSAESRQGDREFMSEIASVSNISHENLASLHGGCIDGPCKILVYDYMENGSLAQTLLELGEHYLVEKAWEMYEADNLPRLVDPMLDGNFSETEAVGFVKVALLCVQEKCRLRPNMSKAIKMMRGEIDIHSTQITRPGFIVDIMDVKIGRKSQSSVRGITNRCIANRCSPRLYPL</sequence>
<gene>
    <name evidence="6" type="ORF">OIU84_019971</name>
</gene>
<evidence type="ECO:0000256" key="1">
    <source>
        <dbReference type="ARBA" id="ARBA00022679"/>
    </source>
</evidence>
<dbReference type="GO" id="GO:0004672">
    <property type="term" value="F:protein kinase activity"/>
    <property type="evidence" value="ECO:0007669"/>
    <property type="project" value="InterPro"/>
</dbReference>
<dbReference type="InterPro" id="IPR001245">
    <property type="entry name" value="Ser-Thr/Tyr_kinase_cat_dom"/>
</dbReference>
<protein>
    <recommendedName>
        <fullName evidence="5">Serine-threonine/tyrosine-protein kinase catalytic domain-containing protein</fullName>
    </recommendedName>
</protein>
<dbReference type="EMBL" id="JAPFFJ010000003">
    <property type="protein sequence ID" value="KAJ6432846.1"/>
    <property type="molecule type" value="Genomic_DNA"/>
</dbReference>
<evidence type="ECO:0000259" key="5">
    <source>
        <dbReference type="Pfam" id="PF07714"/>
    </source>
</evidence>
<dbReference type="Gene3D" id="1.10.510.10">
    <property type="entry name" value="Transferase(Phosphotransferase) domain 1"/>
    <property type="match status" value="1"/>
</dbReference>
<evidence type="ECO:0000256" key="3">
    <source>
        <dbReference type="ARBA" id="ARBA00022777"/>
    </source>
</evidence>
<dbReference type="Proteomes" id="UP001162972">
    <property type="component" value="Chromosome 10"/>
</dbReference>
<keyword evidence="3" id="KW-0418">Kinase</keyword>